<gene>
    <name evidence="2" type="ORF">FA15DRAFT_415036</name>
</gene>
<name>A0A5C3KW35_COPMA</name>
<protein>
    <submittedName>
        <fullName evidence="2">Uncharacterized protein</fullName>
    </submittedName>
</protein>
<feature type="compositionally biased region" description="Polar residues" evidence="1">
    <location>
        <begin position="32"/>
        <end position="44"/>
    </location>
</feature>
<feature type="region of interest" description="Disordered" evidence="1">
    <location>
        <begin position="1"/>
        <end position="44"/>
    </location>
</feature>
<dbReference type="EMBL" id="ML210200">
    <property type="protein sequence ID" value="TFK24445.1"/>
    <property type="molecule type" value="Genomic_DNA"/>
</dbReference>
<accession>A0A5C3KW35</accession>
<evidence type="ECO:0000256" key="1">
    <source>
        <dbReference type="SAM" id="MobiDB-lite"/>
    </source>
</evidence>
<sequence length="162" mass="17830">MQAQLMPIHPTRTGHRLPPRLKLPSIPPPSQRNPSDGQTSFLIFDSATTEVARVPFLSSHKAASPTTSSPSSYTSSSSSSSSVSSSSSSPPSSLSPVPHIDHDFHHRPSSKSGRGAVESPELAASMDILREVDQWLDYINKRMRQLERRHNTRLDSFSRQKS</sequence>
<dbReference type="OrthoDB" id="10621385at2759"/>
<proteinExistence type="predicted"/>
<organism evidence="2 3">
    <name type="scientific">Coprinopsis marcescibilis</name>
    <name type="common">Agaric fungus</name>
    <name type="synonym">Psathyrella marcescibilis</name>
    <dbReference type="NCBI Taxonomy" id="230819"/>
    <lineage>
        <taxon>Eukaryota</taxon>
        <taxon>Fungi</taxon>
        <taxon>Dikarya</taxon>
        <taxon>Basidiomycota</taxon>
        <taxon>Agaricomycotina</taxon>
        <taxon>Agaricomycetes</taxon>
        <taxon>Agaricomycetidae</taxon>
        <taxon>Agaricales</taxon>
        <taxon>Agaricineae</taxon>
        <taxon>Psathyrellaceae</taxon>
        <taxon>Coprinopsis</taxon>
    </lineage>
</organism>
<reference evidence="2 3" key="1">
    <citation type="journal article" date="2019" name="Nat. Ecol. Evol.">
        <title>Megaphylogeny resolves global patterns of mushroom evolution.</title>
        <authorList>
            <person name="Varga T."/>
            <person name="Krizsan K."/>
            <person name="Foldi C."/>
            <person name="Dima B."/>
            <person name="Sanchez-Garcia M."/>
            <person name="Sanchez-Ramirez S."/>
            <person name="Szollosi G.J."/>
            <person name="Szarkandi J.G."/>
            <person name="Papp V."/>
            <person name="Albert L."/>
            <person name="Andreopoulos W."/>
            <person name="Angelini C."/>
            <person name="Antonin V."/>
            <person name="Barry K.W."/>
            <person name="Bougher N.L."/>
            <person name="Buchanan P."/>
            <person name="Buyck B."/>
            <person name="Bense V."/>
            <person name="Catcheside P."/>
            <person name="Chovatia M."/>
            <person name="Cooper J."/>
            <person name="Damon W."/>
            <person name="Desjardin D."/>
            <person name="Finy P."/>
            <person name="Geml J."/>
            <person name="Haridas S."/>
            <person name="Hughes K."/>
            <person name="Justo A."/>
            <person name="Karasinski D."/>
            <person name="Kautmanova I."/>
            <person name="Kiss B."/>
            <person name="Kocsube S."/>
            <person name="Kotiranta H."/>
            <person name="LaButti K.M."/>
            <person name="Lechner B.E."/>
            <person name="Liimatainen K."/>
            <person name="Lipzen A."/>
            <person name="Lukacs Z."/>
            <person name="Mihaltcheva S."/>
            <person name="Morgado L.N."/>
            <person name="Niskanen T."/>
            <person name="Noordeloos M.E."/>
            <person name="Ohm R.A."/>
            <person name="Ortiz-Santana B."/>
            <person name="Ovrebo C."/>
            <person name="Racz N."/>
            <person name="Riley R."/>
            <person name="Savchenko A."/>
            <person name="Shiryaev A."/>
            <person name="Soop K."/>
            <person name="Spirin V."/>
            <person name="Szebenyi C."/>
            <person name="Tomsovsky M."/>
            <person name="Tulloss R.E."/>
            <person name="Uehling J."/>
            <person name="Grigoriev I.V."/>
            <person name="Vagvolgyi C."/>
            <person name="Papp T."/>
            <person name="Martin F.M."/>
            <person name="Miettinen O."/>
            <person name="Hibbett D.S."/>
            <person name="Nagy L.G."/>
        </authorList>
    </citation>
    <scope>NUCLEOTIDE SEQUENCE [LARGE SCALE GENOMIC DNA]</scope>
    <source>
        <strain evidence="2 3">CBS 121175</strain>
    </source>
</reference>
<evidence type="ECO:0000313" key="2">
    <source>
        <dbReference type="EMBL" id="TFK24445.1"/>
    </source>
</evidence>
<dbReference type="Proteomes" id="UP000307440">
    <property type="component" value="Unassembled WGS sequence"/>
</dbReference>
<evidence type="ECO:0000313" key="3">
    <source>
        <dbReference type="Proteomes" id="UP000307440"/>
    </source>
</evidence>
<dbReference type="AlphaFoldDB" id="A0A5C3KW35"/>
<feature type="region of interest" description="Disordered" evidence="1">
    <location>
        <begin position="58"/>
        <end position="119"/>
    </location>
</feature>
<feature type="compositionally biased region" description="Low complexity" evidence="1">
    <location>
        <begin position="64"/>
        <end position="98"/>
    </location>
</feature>
<keyword evidence="3" id="KW-1185">Reference proteome</keyword>